<reference evidence="1" key="1">
    <citation type="submission" date="2023-11" db="EMBL/GenBank/DDBJ databases">
        <authorList>
            <person name="Poullet M."/>
        </authorList>
    </citation>
    <scope>NUCLEOTIDE SEQUENCE</scope>
    <source>
        <strain evidence="1">E1834</strain>
    </source>
</reference>
<sequence length="211" mass="24613">MDYYIQGEQLIILDLFHFIEKEFYKERCAECIRALVVWGYQLEIVDHDANERANQSRVLSGRNEHDFNPRPVDLSNMNLDKEILQVAEQLAENSHNLWARKVFDDLADNSAQYSSMPLALVPWELLTDFERRKNRFRTQEVLQFFQFHGYRIFSSSDSVDQMSIVDRFKIDGGATASCTTLGADRSSVEKRFAFNLLLTLVDFKILLMLVD</sequence>
<organism evidence="1 2">
    <name type="scientific">Meloidogyne enterolobii</name>
    <name type="common">Root-knot nematode worm</name>
    <name type="synonym">Meloidogyne mayaguensis</name>
    <dbReference type="NCBI Taxonomy" id="390850"/>
    <lineage>
        <taxon>Eukaryota</taxon>
        <taxon>Metazoa</taxon>
        <taxon>Ecdysozoa</taxon>
        <taxon>Nematoda</taxon>
        <taxon>Chromadorea</taxon>
        <taxon>Rhabditida</taxon>
        <taxon>Tylenchina</taxon>
        <taxon>Tylenchomorpha</taxon>
        <taxon>Tylenchoidea</taxon>
        <taxon>Meloidogynidae</taxon>
        <taxon>Meloidogyninae</taxon>
        <taxon>Meloidogyne</taxon>
    </lineage>
</organism>
<gene>
    <name evidence="1" type="ORF">MENTE1834_LOCUS13943</name>
</gene>
<comment type="caution">
    <text evidence="1">The sequence shown here is derived from an EMBL/GenBank/DDBJ whole genome shotgun (WGS) entry which is preliminary data.</text>
</comment>
<name>A0ACB0YLP7_MELEN</name>
<protein>
    <submittedName>
        <fullName evidence="1">Uncharacterized protein</fullName>
    </submittedName>
</protein>
<evidence type="ECO:0000313" key="1">
    <source>
        <dbReference type="EMBL" id="CAK5052658.1"/>
    </source>
</evidence>
<keyword evidence="2" id="KW-1185">Reference proteome</keyword>
<dbReference type="EMBL" id="CAVMJV010000014">
    <property type="protein sequence ID" value="CAK5052658.1"/>
    <property type="molecule type" value="Genomic_DNA"/>
</dbReference>
<evidence type="ECO:0000313" key="2">
    <source>
        <dbReference type="Proteomes" id="UP001497535"/>
    </source>
</evidence>
<dbReference type="Proteomes" id="UP001497535">
    <property type="component" value="Unassembled WGS sequence"/>
</dbReference>
<accession>A0ACB0YLP7</accession>
<proteinExistence type="predicted"/>